<dbReference type="STRING" id="1122209.SAMN02745752_00204"/>
<accession>A0A1K1TMG2</accession>
<evidence type="ECO:0000313" key="3">
    <source>
        <dbReference type="EMBL" id="SFX01139.1"/>
    </source>
</evidence>
<sequence>MNPIYDYGDEVRVIRNVRNDGSFPGKDKGDLLIRRGQTGHVRNIGTFLQDQIIYTVHFIEEDLQVGCREEELVPASDPWTPSLFESREKVHSRLALSLRGEIVVEPGTLGEVLKVNRDDPETGVTYHILFPGHVLAVPEQALMNQQEAAALGYREPEHATAD</sequence>
<evidence type="ECO:0000313" key="4">
    <source>
        <dbReference type="Proteomes" id="UP000182350"/>
    </source>
</evidence>
<dbReference type="Pfam" id="PF04319">
    <property type="entry name" value="NifZ"/>
    <property type="match status" value="1"/>
</dbReference>
<reference evidence="3 4" key="1">
    <citation type="submission" date="2016-11" db="EMBL/GenBank/DDBJ databases">
        <authorList>
            <person name="Jaros S."/>
            <person name="Januszkiewicz K."/>
            <person name="Wedrychowicz H."/>
        </authorList>
    </citation>
    <scope>NUCLEOTIDE SEQUENCE [LARGE SCALE GENOMIC DNA]</scope>
    <source>
        <strain evidence="3 4">DSM 21637</strain>
    </source>
</reference>
<name>A0A1K1TMG2_9GAMM</name>
<comment type="similarity">
    <text evidence="1">Belongs to the NifZ family.</text>
</comment>
<dbReference type="Proteomes" id="UP000182350">
    <property type="component" value="Unassembled WGS sequence"/>
</dbReference>
<proteinExistence type="inferred from homology"/>
<keyword evidence="4" id="KW-1185">Reference proteome</keyword>
<dbReference type="EMBL" id="FPJW01000001">
    <property type="protein sequence ID" value="SFX01139.1"/>
    <property type="molecule type" value="Genomic_DNA"/>
</dbReference>
<dbReference type="AlphaFoldDB" id="A0A1K1TMG2"/>
<dbReference type="InterPro" id="IPR007415">
    <property type="entry name" value="Nitrogenase_MoFe_mat_NifZ"/>
</dbReference>
<dbReference type="RefSeq" id="WP_072324457.1">
    <property type="nucleotide sequence ID" value="NZ_FPJW01000001.1"/>
</dbReference>
<evidence type="ECO:0000256" key="1">
    <source>
        <dbReference type="ARBA" id="ARBA00008027"/>
    </source>
</evidence>
<keyword evidence="2" id="KW-0535">Nitrogen fixation</keyword>
<protein>
    <submittedName>
        <fullName evidence="3">Nitrogen fixation protein NifZ</fullName>
    </submittedName>
</protein>
<gene>
    <name evidence="3" type="ORF">SAMN02745752_00204</name>
</gene>
<organism evidence="3 4">
    <name type="scientific">Marinospirillum alkaliphilum DSM 21637</name>
    <dbReference type="NCBI Taxonomy" id="1122209"/>
    <lineage>
        <taxon>Bacteria</taxon>
        <taxon>Pseudomonadati</taxon>
        <taxon>Pseudomonadota</taxon>
        <taxon>Gammaproteobacteria</taxon>
        <taxon>Oceanospirillales</taxon>
        <taxon>Oceanospirillaceae</taxon>
        <taxon>Marinospirillum</taxon>
    </lineage>
</organism>
<evidence type="ECO:0000256" key="2">
    <source>
        <dbReference type="ARBA" id="ARBA00023231"/>
    </source>
</evidence>
<dbReference type="GO" id="GO:0009399">
    <property type="term" value="P:nitrogen fixation"/>
    <property type="evidence" value="ECO:0007669"/>
    <property type="project" value="InterPro"/>
</dbReference>
<dbReference type="OrthoDB" id="9801083at2"/>